<evidence type="ECO:0000313" key="1">
    <source>
        <dbReference type="EMBL" id="MFK4754142.1"/>
    </source>
</evidence>
<gene>
    <name evidence="1" type="ORF">WG929_17150</name>
</gene>
<organism evidence="1 2">
    <name type="scientific">Oceanobacter antarcticus</name>
    <dbReference type="NCBI Taxonomy" id="3133425"/>
    <lineage>
        <taxon>Bacteria</taxon>
        <taxon>Pseudomonadati</taxon>
        <taxon>Pseudomonadota</taxon>
        <taxon>Gammaproteobacteria</taxon>
        <taxon>Oceanospirillales</taxon>
        <taxon>Oceanospirillaceae</taxon>
        <taxon>Oceanobacter</taxon>
    </lineage>
</organism>
<dbReference type="Proteomes" id="UP001620597">
    <property type="component" value="Unassembled WGS sequence"/>
</dbReference>
<keyword evidence="1" id="KW-0540">Nuclease</keyword>
<dbReference type="InterPro" id="IPR013467">
    <property type="entry name" value="HNH78-like"/>
</dbReference>
<dbReference type="RefSeq" id="WP_416207083.1">
    <property type="nucleotide sequence ID" value="NZ_JBBKTX010000025.1"/>
</dbReference>
<keyword evidence="2" id="KW-1185">Reference proteome</keyword>
<comment type="caution">
    <text evidence="1">The sequence shown here is derived from an EMBL/GenBank/DDBJ whole genome shotgun (WGS) entry which is preliminary data.</text>
</comment>
<keyword evidence="1" id="KW-0378">Hydrolase</keyword>
<dbReference type="EMBL" id="JBBKTX010000025">
    <property type="protein sequence ID" value="MFK4754142.1"/>
    <property type="molecule type" value="Genomic_DNA"/>
</dbReference>
<proteinExistence type="predicted"/>
<keyword evidence="1" id="KW-0255">Endonuclease</keyword>
<evidence type="ECO:0000313" key="2">
    <source>
        <dbReference type="Proteomes" id="UP001620597"/>
    </source>
</evidence>
<dbReference type="NCBIfam" id="TIGR02646">
    <property type="entry name" value="retron system putative HNH endonuclease"/>
    <property type="match status" value="1"/>
</dbReference>
<reference evidence="1 2" key="1">
    <citation type="submission" date="2024-03" db="EMBL/GenBank/DDBJ databases">
        <title>High-quality draft genome sequence of Oceanobacter sp. wDCs-4.</title>
        <authorList>
            <person name="Dong C."/>
        </authorList>
    </citation>
    <scope>NUCLEOTIDE SEQUENCE [LARGE SCALE GENOMIC DNA]</scope>
    <source>
        <strain evidence="2">wDCs-4</strain>
    </source>
</reference>
<accession>A0ABW8NME9</accession>
<protein>
    <submittedName>
        <fullName evidence="1">Retron system putative HNH endonuclease</fullName>
    </submittedName>
</protein>
<name>A0ABW8NME9_9GAMM</name>
<dbReference type="GO" id="GO:0004519">
    <property type="term" value="F:endonuclease activity"/>
    <property type="evidence" value="ECO:0007669"/>
    <property type="project" value="UniProtKB-KW"/>
</dbReference>
<sequence length="230" mass="27121">MYDEKIKPPIDAESARNRWQRFSRNNNYNLLVDTLHEEQYRLCAYTELRLEELGFGFHVEHVKPKSKYPLQTFDYRNLVLSALSSTDLENLKIQYNSEPISSFGGHSKRSHFNKKQFLSPLLARTKHNYFLYLNNGKIVPNPIKSRRYQKKAKYTIDLLNLNHSILVTRRKEWIEELDQLIDQHLDDDRCLTCLAGIDLEPTDGKLSNFFTATCQRFGPAISNPITRRYY</sequence>